<reference evidence="7 8" key="1">
    <citation type="submission" date="2020-12" db="EMBL/GenBank/DDBJ databases">
        <title>Bacterial novel species Adhaeribacter sp. BT258 isolated from soil.</title>
        <authorList>
            <person name="Jung H.-Y."/>
        </authorList>
    </citation>
    <scope>NUCLEOTIDE SEQUENCE [LARGE SCALE GENOMIC DNA]</scope>
    <source>
        <strain evidence="7 8">BT258</strain>
    </source>
</reference>
<dbReference type="RefSeq" id="WP_200507716.1">
    <property type="nucleotide sequence ID" value="NZ_JAEHFX010000012.1"/>
</dbReference>
<proteinExistence type="inferred from homology"/>
<dbReference type="Gene3D" id="1.10.10.10">
    <property type="entry name" value="Winged helix-like DNA-binding domain superfamily/Winged helix DNA-binding domain"/>
    <property type="match status" value="1"/>
</dbReference>
<dbReference type="InterPro" id="IPR014284">
    <property type="entry name" value="RNA_pol_sigma-70_dom"/>
</dbReference>
<dbReference type="InterPro" id="IPR013325">
    <property type="entry name" value="RNA_pol_sigma_r2"/>
</dbReference>
<dbReference type="InterPro" id="IPR007627">
    <property type="entry name" value="RNA_pol_sigma70_r2"/>
</dbReference>
<organism evidence="7 8">
    <name type="scientific">Adhaeribacter terrigena</name>
    <dbReference type="NCBI Taxonomy" id="2793070"/>
    <lineage>
        <taxon>Bacteria</taxon>
        <taxon>Pseudomonadati</taxon>
        <taxon>Bacteroidota</taxon>
        <taxon>Cytophagia</taxon>
        <taxon>Cytophagales</taxon>
        <taxon>Hymenobacteraceae</taxon>
        <taxon>Adhaeribacter</taxon>
    </lineage>
</organism>
<keyword evidence="8" id="KW-1185">Reference proteome</keyword>
<dbReference type="InterPro" id="IPR013249">
    <property type="entry name" value="RNA_pol_sigma70_r4_t2"/>
</dbReference>
<protein>
    <submittedName>
        <fullName evidence="7">Sigma-70 family RNA polymerase sigma factor</fullName>
    </submittedName>
</protein>
<evidence type="ECO:0000256" key="1">
    <source>
        <dbReference type="ARBA" id="ARBA00010641"/>
    </source>
</evidence>
<feature type="domain" description="RNA polymerase sigma-70 region 2" evidence="5">
    <location>
        <begin position="31"/>
        <end position="97"/>
    </location>
</feature>
<sequence length="219" mass="25427">MRHSETLEKTATDLETIGKIKAGKKDFFGILIRRYNGALYKVGRAYGFGHDDVQDLMQETHIAAFQNLHKFEGRSTYKTWLIRIMLNKCYHLAQKNRQLIKPEFTEPTSTGAVFSSQTIPFSDARHEVLNRELGQVLEKCIEKLPLDYRTVFVLRELEGLNVQETAEATNITETNVKVRLNRAKAMLRKQLESWYPQASVYEFNLIYCDKMVTDVMQKI</sequence>
<keyword evidence="2" id="KW-0805">Transcription regulation</keyword>
<dbReference type="CDD" id="cd06171">
    <property type="entry name" value="Sigma70_r4"/>
    <property type="match status" value="1"/>
</dbReference>
<dbReference type="NCBIfam" id="TIGR02937">
    <property type="entry name" value="sigma70-ECF"/>
    <property type="match status" value="1"/>
</dbReference>
<evidence type="ECO:0000256" key="4">
    <source>
        <dbReference type="ARBA" id="ARBA00023163"/>
    </source>
</evidence>
<gene>
    <name evidence="7" type="ORF">I5M27_17635</name>
</gene>
<dbReference type="Gene3D" id="1.10.1740.10">
    <property type="match status" value="1"/>
</dbReference>
<dbReference type="InterPro" id="IPR039425">
    <property type="entry name" value="RNA_pol_sigma-70-like"/>
</dbReference>
<feature type="domain" description="RNA polymerase sigma factor 70 region 4 type 2" evidence="6">
    <location>
        <begin position="136"/>
        <end position="187"/>
    </location>
</feature>
<evidence type="ECO:0000313" key="7">
    <source>
        <dbReference type="EMBL" id="MBK0404818.1"/>
    </source>
</evidence>
<comment type="similarity">
    <text evidence="1">Belongs to the sigma-70 factor family. ECF subfamily.</text>
</comment>
<dbReference type="InterPro" id="IPR013324">
    <property type="entry name" value="RNA_pol_sigma_r3/r4-like"/>
</dbReference>
<dbReference type="PANTHER" id="PTHR43133">
    <property type="entry name" value="RNA POLYMERASE ECF-TYPE SIGMA FACTO"/>
    <property type="match status" value="1"/>
</dbReference>
<comment type="caution">
    <text evidence="7">The sequence shown here is derived from an EMBL/GenBank/DDBJ whole genome shotgun (WGS) entry which is preliminary data.</text>
</comment>
<evidence type="ECO:0000313" key="8">
    <source>
        <dbReference type="Proteomes" id="UP000644147"/>
    </source>
</evidence>
<name>A0ABS1C615_9BACT</name>
<dbReference type="PANTHER" id="PTHR43133:SF51">
    <property type="entry name" value="RNA POLYMERASE SIGMA FACTOR"/>
    <property type="match status" value="1"/>
</dbReference>
<evidence type="ECO:0000259" key="6">
    <source>
        <dbReference type="Pfam" id="PF08281"/>
    </source>
</evidence>
<keyword evidence="3" id="KW-0731">Sigma factor</keyword>
<accession>A0ABS1C615</accession>
<dbReference type="Pfam" id="PF08281">
    <property type="entry name" value="Sigma70_r4_2"/>
    <property type="match status" value="1"/>
</dbReference>
<dbReference type="SUPFAM" id="SSF88946">
    <property type="entry name" value="Sigma2 domain of RNA polymerase sigma factors"/>
    <property type="match status" value="1"/>
</dbReference>
<dbReference type="SUPFAM" id="SSF88659">
    <property type="entry name" value="Sigma3 and sigma4 domains of RNA polymerase sigma factors"/>
    <property type="match status" value="1"/>
</dbReference>
<evidence type="ECO:0000256" key="3">
    <source>
        <dbReference type="ARBA" id="ARBA00023082"/>
    </source>
</evidence>
<keyword evidence="4" id="KW-0804">Transcription</keyword>
<dbReference type="InterPro" id="IPR036388">
    <property type="entry name" value="WH-like_DNA-bd_sf"/>
</dbReference>
<dbReference type="Proteomes" id="UP000644147">
    <property type="component" value="Unassembled WGS sequence"/>
</dbReference>
<evidence type="ECO:0000259" key="5">
    <source>
        <dbReference type="Pfam" id="PF04542"/>
    </source>
</evidence>
<dbReference type="Pfam" id="PF04542">
    <property type="entry name" value="Sigma70_r2"/>
    <property type="match status" value="1"/>
</dbReference>
<evidence type="ECO:0000256" key="2">
    <source>
        <dbReference type="ARBA" id="ARBA00023015"/>
    </source>
</evidence>
<dbReference type="EMBL" id="JAEHFX010000012">
    <property type="protein sequence ID" value="MBK0404818.1"/>
    <property type="molecule type" value="Genomic_DNA"/>
</dbReference>